<name>A0A7C4LQM4_9PLAN</name>
<dbReference type="EMBL" id="DSVQ01000019">
    <property type="protein sequence ID" value="HGT41037.1"/>
    <property type="molecule type" value="Genomic_DNA"/>
</dbReference>
<reference evidence="2" key="1">
    <citation type="journal article" date="2020" name="mSystems">
        <title>Genome- and Community-Level Interaction Insights into Carbon Utilization and Element Cycling Functions of Hydrothermarchaeota in Hydrothermal Sediment.</title>
        <authorList>
            <person name="Zhou Z."/>
            <person name="Liu Y."/>
            <person name="Xu W."/>
            <person name="Pan J."/>
            <person name="Luo Z.H."/>
            <person name="Li M."/>
        </authorList>
    </citation>
    <scope>NUCLEOTIDE SEQUENCE [LARGE SCALE GENOMIC DNA]</scope>
    <source>
        <strain evidence="2">SpSt-508</strain>
    </source>
</reference>
<feature type="transmembrane region" description="Helical" evidence="1">
    <location>
        <begin position="158"/>
        <end position="178"/>
    </location>
</feature>
<evidence type="ECO:0000313" key="2">
    <source>
        <dbReference type="EMBL" id="HGT41037.1"/>
    </source>
</evidence>
<dbReference type="AlphaFoldDB" id="A0A7C4LQM4"/>
<evidence type="ECO:0000256" key="1">
    <source>
        <dbReference type="SAM" id="Phobius"/>
    </source>
</evidence>
<accession>A0A7C4LQM4</accession>
<keyword evidence="1" id="KW-0472">Membrane</keyword>
<organism evidence="2">
    <name type="scientific">Schlesneria paludicola</name>
    <dbReference type="NCBI Taxonomy" id="360056"/>
    <lineage>
        <taxon>Bacteria</taxon>
        <taxon>Pseudomonadati</taxon>
        <taxon>Planctomycetota</taxon>
        <taxon>Planctomycetia</taxon>
        <taxon>Planctomycetales</taxon>
        <taxon>Planctomycetaceae</taxon>
        <taxon>Schlesneria</taxon>
    </lineage>
</organism>
<comment type="caution">
    <text evidence="2">The sequence shown here is derived from an EMBL/GenBank/DDBJ whole genome shotgun (WGS) entry which is preliminary data.</text>
</comment>
<proteinExistence type="predicted"/>
<protein>
    <submittedName>
        <fullName evidence="2">Uncharacterized protein</fullName>
    </submittedName>
</protein>
<keyword evidence="1" id="KW-0812">Transmembrane</keyword>
<keyword evidence="1" id="KW-1133">Transmembrane helix</keyword>
<sequence length="203" mass="23047">MSDEYADSPKSWPPLGLPQGSVRALLTLLIVAVVVSNLARGRDIDPLWMQTLLVALTHYFATRRLAALPADVFQRLERERVVEGERHPLFLPRYSIRLIIVASFVGLAVFLYREGRLWEPKTVSLLGIVFAYLLGTMIRGITHWLNRRRTTPPHHLWGDLRALIVLGGLLIVAIPEFVDAPYRVPREMLDVALGLVLFYFGVR</sequence>
<feature type="transmembrane region" description="Helical" evidence="1">
    <location>
        <begin position="124"/>
        <end position="146"/>
    </location>
</feature>
<feature type="transmembrane region" description="Helical" evidence="1">
    <location>
        <begin position="94"/>
        <end position="112"/>
    </location>
</feature>
<gene>
    <name evidence="2" type="ORF">ENS64_17465</name>
</gene>
<feature type="transmembrane region" description="Helical" evidence="1">
    <location>
        <begin position="20"/>
        <end position="39"/>
    </location>
</feature>